<gene>
    <name evidence="5" type="ORF">JCM9157_2520</name>
</gene>
<dbReference type="InterPro" id="IPR005814">
    <property type="entry name" value="Aminotrans_3"/>
</dbReference>
<dbReference type="InterPro" id="IPR015422">
    <property type="entry name" value="PyrdxlP-dep_Trfase_small"/>
</dbReference>
<reference evidence="5 6" key="1">
    <citation type="journal article" date="2014" name="Genome Announc.">
        <title>Draft Genome Sequences of Three Alkaliphilic Bacillus Strains, Bacillus wakoensis JCM 9140T, Bacillus akibai JCM 9157T, and Bacillus hemicellulosilyticus JCM 9152T.</title>
        <authorList>
            <person name="Yuki M."/>
            <person name="Oshima K."/>
            <person name="Suda W."/>
            <person name="Oshida Y."/>
            <person name="Kitamura K."/>
            <person name="Iida T."/>
            <person name="Hattori M."/>
            <person name="Ohkuma M."/>
        </authorList>
    </citation>
    <scope>NUCLEOTIDE SEQUENCE [LARGE SCALE GENOMIC DNA]</scope>
    <source>
        <strain evidence="5 6">JCM 9157</strain>
    </source>
</reference>
<dbReference type="Pfam" id="PF00202">
    <property type="entry name" value="Aminotran_3"/>
    <property type="match status" value="1"/>
</dbReference>
<name>W4QTM8_HALA3</name>
<comment type="caution">
    <text evidence="5">The sequence shown here is derived from an EMBL/GenBank/DDBJ whole genome shotgun (WGS) entry which is preliminary data.</text>
</comment>
<evidence type="ECO:0000256" key="2">
    <source>
        <dbReference type="ARBA" id="ARBA00022576"/>
    </source>
</evidence>
<dbReference type="GO" id="GO:0042802">
    <property type="term" value="F:identical protein binding"/>
    <property type="evidence" value="ECO:0007669"/>
    <property type="project" value="TreeGrafter"/>
</dbReference>
<keyword evidence="2 5" id="KW-0032">Aminotransferase</keyword>
<dbReference type="PANTHER" id="PTHR11986:SF79">
    <property type="entry name" value="ACETYLORNITHINE AMINOTRANSFERASE, MITOCHONDRIAL"/>
    <property type="match status" value="1"/>
</dbReference>
<accession>W4QTM8</accession>
<evidence type="ECO:0000313" key="6">
    <source>
        <dbReference type="Proteomes" id="UP000018896"/>
    </source>
</evidence>
<proteinExistence type="predicted"/>
<dbReference type="GO" id="GO:0008483">
    <property type="term" value="F:transaminase activity"/>
    <property type="evidence" value="ECO:0007669"/>
    <property type="project" value="UniProtKB-KW"/>
</dbReference>
<dbReference type="InterPro" id="IPR015421">
    <property type="entry name" value="PyrdxlP-dep_Trfase_major"/>
</dbReference>
<dbReference type="SUPFAM" id="SSF53383">
    <property type="entry name" value="PLP-dependent transferases"/>
    <property type="match status" value="1"/>
</dbReference>
<dbReference type="Gene3D" id="3.90.1150.10">
    <property type="entry name" value="Aspartate Aminotransferase, domain 1"/>
    <property type="match status" value="1"/>
</dbReference>
<dbReference type="AlphaFoldDB" id="W4QTM8"/>
<organism evidence="5 6">
    <name type="scientific">Halalkalibacter akibai (strain ATCC 43226 / DSM 21942 / CIP 109018 / JCM 9157 / 1139)</name>
    <name type="common">Bacillus akibai</name>
    <dbReference type="NCBI Taxonomy" id="1236973"/>
    <lineage>
        <taxon>Bacteria</taxon>
        <taxon>Bacillati</taxon>
        <taxon>Bacillota</taxon>
        <taxon>Bacilli</taxon>
        <taxon>Bacillales</taxon>
        <taxon>Bacillaceae</taxon>
        <taxon>Halalkalibacter</taxon>
    </lineage>
</organism>
<keyword evidence="6" id="KW-1185">Reference proteome</keyword>
<dbReference type="EMBL" id="BAUV01000018">
    <property type="protein sequence ID" value="GAE35416.1"/>
    <property type="molecule type" value="Genomic_DNA"/>
</dbReference>
<dbReference type="PANTHER" id="PTHR11986">
    <property type="entry name" value="AMINOTRANSFERASE CLASS III"/>
    <property type="match status" value="1"/>
</dbReference>
<sequence>MSALFPTYARWDIKPTKGLGTKLIDENGKEYLDFIAGIAVCNLGHCHPKVIAAVQKQLEQLWHVSNLFQIEGQEKVAQLLVDHSVGDYVFFCNSGAEANEAAIKLARKATGKHHIVSMKNSFHGRTLGSMAQQAKIKSTKAMVHS</sequence>
<evidence type="ECO:0000256" key="1">
    <source>
        <dbReference type="ARBA" id="ARBA00001933"/>
    </source>
</evidence>
<dbReference type="Proteomes" id="UP000018896">
    <property type="component" value="Unassembled WGS sequence"/>
</dbReference>
<evidence type="ECO:0000256" key="4">
    <source>
        <dbReference type="ARBA" id="ARBA00022898"/>
    </source>
</evidence>
<keyword evidence="4" id="KW-0663">Pyridoxal phosphate</keyword>
<dbReference type="Gene3D" id="3.40.640.10">
    <property type="entry name" value="Type I PLP-dependent aspartate aminotransferase-like (Major domain)"/>
    <property type="match status" value="1"/>
</dbReference>
<dbReference type="InterPro" id="IPR015424">
    <property type="entry name" value="PyrdxlP-dep_Trfase"/>
</dbReference>
<protein>
    <submittedName>
        <fullName evidence="5">Acetylornithine aminotransferase</fullName>
    </submittedName>
</protein>
<comment type="cofactor">
    <cofactor evidence="1">
        <name>pyridoxal 5'-phosphate</name>
        <dbReference type="ChEBI" id="CHEBI:597326"/>
    </cofactor>
</comment>
<dbReference type="InterPro" id="IPR050103">
    <property type="entry name" value="Class-III_PLP-dep_AT"/>
</dbReference>
<dbReference type="eggNOG" id="COG4992">
    <property type="taxonomic scope" value="Bacteria"/>
</dbReference>
<keyword evidence="3 5" id="KW-0808">Transferase</keyword>
<dbReference type="GO" id="GO:0030170">
    <property type="term" value="F:pyridoxal phosphate binding"/>
    <property type="evidence" value="ECO:0007669"/>
    <property type="project" value="InterPro"/>
</dbReference>
<evidence type="ECO:0000256" key="3">
    <source>
        <dbReference type="ARBA" id="ARBA00022679"/>
    </source>
</evidence>
<evidence type="ECO:0000313" key="5">
    <source>
        <dbReference type="EMBL" id="GAE35416.1"/>
    </source>
</evidence>
<dbReference type="STRING" id="1236973.JCM9157_2520"/>